<dbReference type="PANTHER" id="PTHR34387">
    <property type="entry name" value="SLR1258 PROTEIN"/>
    <property type="match status" value="1"/>
</dbReference>
<dbReference type="Gene3D" id="3.30.70.2970">
    <property type="entry name" value="Protein of unknown function (DUF541), domain 2"/>
    <property type="match status" value="1"/>
</dbReference>
<dbReference type="Proteomes" id="UP001562065">
    <property type="component" value="Unassembled WGS sequence"/>
</dbReference>
<dbReference type="InterPro" id="IPR007497">
    <property type="entry name" value="SIMPL/DUF541"/>
</dbReference>
<name>A0ABV4AIC4_9GAMM</name>
<evidence type="ECO:0000256" key="1">
    <source>
        <dbReference type="SAM" id="SignalP"/>
    </source>
</evidence>
<accession>A0ABV4AIC4</accession>
<comment type="caution">
    <text evidence="2">The sequence shown here is derived from an EMBL/GenBank/DDBJ whole genome shotgun (WGS) entry which is preliminary data.</text>
</comment>
<dbReference type="InterPro" id="IPR052022">
    <property type="entry name" value="26kDa_periplasmic_antigen"/>
</dbReference>
<dbReference type="Gene3D" id="3.30.110.170">
    <property type="entry name" value="Protein of unknown function (DUF541), domain 1"/>
    <property type="match status" value="1"/>
</dbReference>
<reference evidence="2 3" key="1">
    <citation type="submission" date="2024-07" db="EMBL/GenBank/DDBJ databases">
        <authorList>
            <person name="Ren Q."/>
        </authorList>
    </citation>
    <scope>NUCLEOTIDE SEQUENCE [LARGE SCALE GENOMIC DNA]</scope>
    <source>
        <strain evidence="2 3">REN37</strain>
    </source>
</reference>
<keyword evidence="1" id="KW-0732">Signal</keyword>
<dbReference type="PANTHER" id="PTHR34387:SF2">
    <property type="entry name" value="SLR1258 PROTEIN"/>
    <property type="match status" value="1"/>
</dbReference>
<evidence type="ECO:0000313" key="3">
    <source>
        <dbReference type="Proteomes" id="UP001562065"/>
    </source>
</evidence>
<sequence>MLRRTTSSLLLLTAMGITLAGCGPQNSTPAPAWRDTLEVSGYGEVKASPDRFRVRAVSSRTGADISAMKQEVDAEISAALKASDALNIPTEQVHATNLSIQPEWQWQPERKLLGHRVAREIEFAVDGVESYAELLESLAKLGFTEVNQTGLEVGNTRELEEQALKLAVEDARRKAQILADAAGRTLGPVVNVTTAGGQMPQPVMYAMAERSADSSYRVGESSISENVQVRFTLE</sequence>
<keyword evidence="3" id="KW-1185">Reference proteome</keyword>
<feature type="chain" id="PRO_5045375579" evidence="1">
    <location>
        <begin position="21"/>
        <end position="234"/>
    </location>
</feature>
<gene>
    <name evidence="2" type="ORF">AB5I84_05425</name>
</gene>
<dbReference type="Pfam" id="PF04402">
    <property type="entry name" value="SIMPL"/>
    <property type="match status" value="1"/>
</dbReference>
<evidence type="ECO:0000313" key="2">
    <source>
        <dbReference type="EMBL" id="MEY1661588.1"/>
    </source>
</evidence>
<dbReference type="EMBL" id="JBGCUO010000001">
    <property type="protein sequence ID" value="MEY1661588.1"/>
    <property type="molecule type" value="Genomic_DNA"/>
</dbReference>
<proteinExistence type="predicted"/>
<dbReference type="PROSITE" id="PS51257">
    <property type="entry name" value="PROKAR_LIPOPROTEIN"/>
    <property type="match status" value="1"/>
</dbReference>
<feature type="signal peptide" evidence="1">
    <location>
        <begin position="1"/>
        <end position="20"/>
    </location>
</feature>
<dbReference type="RefSeq" id="WP_369454839.1">
    <property type="nucleotide sequence ID" value="NZ_JBGCUO010000001.1"/>
</dbReference>
<organism evidence="2 3">
    <name type="scientific">Isoalcanivorax beigongshangi</name>
    <dbReference type="NCBI Taxonomy" id="3238810"/>
    <lineage>
        <taxon>Bacteria</taxon>
        <taxon>Pseudomonadati</taxon>
        <taxon>Pseudomonadota</taxon>
        <taxon>Gammaproteobacteria</taxon>
        <taxon>Oceanospirillales</taxon>
        <taxon>Alcanivoracaceae</taxon>
        <taxon>Isoalcanivorax</taxon>
    </lineage>
</organism>
<protein>
    <submittedName>
        <fullName evidence="2">SIMPL domain-containing protein</fullName>
    </submittedName>
</protein>